<keyword evidence="1" id="KW-0472">Membrane</keyword>
<feature type="transmembrane region" description="Helical" evidence="1">
    <location>
        <begin position="46"/>
        <end position="67"/>
    </location>
</feature>
<keyword evidence="1" id="KW-1133">Transmembrane helix</keyword>
<gene>
    <name evidence="3" type="primary">LOC106012133</name>
</gene>
<sequence>MTGTSLLDVYADNYRRHNLETRQLDRCEGGVEWAWLELEECLQGPFAIGGYVVAVASLPVWVLGGVVHYRRVSVESRDWLWSQLFLHALVSLASLVAAIFSMQLTLVICQDLVSLLTVSLTAVVFLVQASLGKRDRPPYRRVYDMQKNPCLEGSPQPSLCWTSAPKLCCLPIAMFVTSSMIITESARDLHFRDSSSLTAERQSSQKGQITMVVLGYTLACLASFGHWALAVWYLKFYQYLEEQ</sequence>
<dbReference type="Proteomes" id="UP000694888">
    <property type="component" value="Unplaced"/>
</dbReference>
<keyword evidence="1" id="KW-0812">Transmembrane</keyword>
<evidence type="ECO:0000256" key="1">
    <source>
        <dbReference type="SAM" id="Phobius"/>
    </source>
</evidence>
<feature type="transmembrane region" description="Helical" evidence="1">
    <location>
        <begin position="79"/>
        <end position="100"/>
    </location>
</feature>
<evidence type="ECO:0000313" key="3">
    <source>
        <dbReference type="RefSeq" id="XP_012939516.1"/>
    </source>
</evidence>
<protein>
    <submittedName>
        <fullName evidence="3">Uncharacterized protein LOC106012133</fullName>
    </submittedName>
</protein>
<name>A0ABM1A2H8_APLCA</name>
<feature type="non-terminal residue" evidence="3">
    <location>
        <position position="243"/>
    </location>
</feature>
<dbReference type="GeneID" id="106012133"/>
<evidence type="ECO:0000313" key="2">
    <source>
        <dbReference type="Proteomes" id="UP000694888"/>
    </source>
</evidence>
<proteinExistence type="predicted"/>
<keyword evidence="2" id="KW-1185">Reference proteome</keyword>
<organism evidence="2 3">
    <name type="scientific">Aplysia californica</name>
    <name type="common">California sea hare</name>
    <dbReference type="NCBI Taxonomy" id="6500"/>
    <lineage>
        <taxon>Eukaryota</taxon>
        <taxon>Metazoa</taxon>
        <taxon>Spiralia</taxon>
        <taxon>Lophotrochozoa</taxon>
        <taxon>Mollusca</taxon>
        <taxon>Gastropoda</taxon>
        <taxon>Heterobranchia</taxon>
        <taxon>Euthyneura</taxon>
        <taxon>Tectipleura</taxon>
        <taxon>Aplysiida</taxon>
        <taxon>Aplysioidea</taxon>
        <taxon>Aplysiidae</taxon>
        <taxon>Aplysia</taxon>
    </lineage>
</organism>
<accession>A0ABM1A2H8</accession>
<feature type="transmembrane region" description="Helical" evidence="1">
    <location>
        <begin position="112"/>
        <end position="131"/>
    </location>
</feature>
<reference evidence="3" key="1">
    <citation type="submission" date="2025-08" db="UniProtKB">
        <authorList>
            <consortium name="RefSeq"/>
        </authorList>
    </citation>
    <scope>IDENTIFICATION</scope>
</reference>
<feature type="transmembrane region" description="Helical" evidence="1">
    <location>
        <begin position="211"/>
        <end position="234"/>
    </location>
</feature>
<dbReference type="RefSeq" id="XP_012939516.1">
    <property type="nucleotide sequence ID" value="XM_013084062.1"/>
</dbReference>